<dbReference type="PANTHER" id="PTHR13774">
    <property type="entry name" value="PHENAZINE BIOSYNTHESIS PROTEIN"/>
    <property type="match status" value="1"/>
</dbReference>
<dbReference type="NCBIfam" id="TIGR00654">
    <property type="entry name" value="PhzF_family"/>
    <property type="match status" value="1"/>
</dbReference>
<dbReference type="Pfam" id="PF02567">
    <property type="entry name" value="PhzC-PhzF"/>
    <property type="match status" value="1"/>
</dbReference>
<dbReference type="RefSeq" id="WP_346057631.1">
    <property type="nucleotide sequence ID" value="NZ_BAAAOP010000005.1"/>
</dbReference>
<accession>A0ABN3B469</accession>
<evidence type="ECO:0000256" key="2">
    <source>
        <dbReference type="ARBA" id="ARBA00023235"/>
    </source>
</evidence>
<gene>
    <name evidence="3" type="ORF">GCM10009786_10460</name>
</gene>
<dbReference type="Gene3D" id="3.10.310.10">
    <property type="entry name" value="Diaminopimelate Epimerase, Chain A, domain 1"/>
    <property type="match status" value="2"/>
</dbReference>
<protein>
    <submittedName>
        <fullName evidence="3">PhzF family phenazine biosynthesis isomerase</fullName>
    </submittedName>
</protein>
<organism evidence="3 4">
    <name type="scientific">Leucobacter alluvii</name>
    <dbReference type="NCBI Taxonomy" id="340321"/>
    <lineage>
        <taxon>Bacteria</taxon>
        <taxon>Bacillati</taxon>
        <taxon>Actinomycetota</taxon>
        <taxon>Actinomycetes</taxon>
        <taxon>Micrococcales</taxon>
        <taxon>Microbacteriaceae</taxon>
        <taxon>Leucobacter</taxon>
    </lineage>
</organism>
<evidence type="ECO:0000313" key="4">
    <source>
        <dbReference type="Proteomes" id="UP001501084"/>
    </source>
</evidence>
<dbReference type="Proteomes" id="UP001501084">
    <property type="component" value="Unassembled WGS sequence"/>
</dbReference>
<dbReference type="SUPFAM" id="SSF54506">
    <property type="entry name" value="Diaminopimelate epimerase-like"/>
    <property type="match status" value="1"/>
</dbReference>
<dbReference type="PIRSF" id="PIRSF016184">
    <property type="entry name" value="PhzC_PhzF"/>
    <property type="match status" value="1"/>
</dbReference>
<keyword evidence="4" id="KW-1185">Reference proteome</keyword>
<comment type="caution">
    <text evidence="3">The sequence shown here is derived from an EMBL/GenBank/DDBJ whole genome shotgun (WGS) entry which is preliminary data.</text>
</comment>
<comment type="similarity">
    <text evidence="1">Belongs to the PhzF family.</text>
</comment>
<dbReference type="InterPro" id="IPR003719">
    <property type="entry name" value="Phenazine_PhzF-like"/>
</dbReference>
<dbReference type="GO" id="GO:0016853">
    <property type="term" value="F:isomerase activity"/>
    <property type="evidence" value="ECO:0007669"/>
    <property type="project" value="UniProtKB-KW"/>
</dbReference>
<evidence type="ECO:0000313" key="3">
    <source>
        <dbReference type="EMBL" id="GAA2187082.1"/>
    </source>
</evidence>
<keyword evidence="2 3" id="KW-0413">Isomerase</keyword>
<reference evidence="3 4" key="1">
    <citation type="journal article" date="2019" name="Int. J. Syst. Evol. Microbiol.">
        <title>The Global Catalogue of Microorganisms (GCM) 10K type strain sequencing project: providing services to taxonomists for standard genome sequencing and annotation.</title>
        <authorList>
            <consortium name="The Broad Institute Genomics Platform"/>
            <consortium name="The Broad Institute Genome Sequencing Center for Infectious Disease"/>
            <person name="Wu L."/>
            <person name="Ma J."/>
        </authorList>
    </citation>
    <scope>NUCLEOTIDE SEQUENCE [LARGE SCALE GENOMIC DNA]</scope>
    <source>
        <strain evidence="3 4">JCM 14919</strain>
    </source>
</reference>
<proteinExistence type="inferred from homology"/>
<sequence>MTHASKHAVQVVHVFSDGPGGGNPAPIVLDASGMSPLEMQRIAQQYGHESGFVVAAREHEDVDYHVTFWTPLHEMSMCGHVTVGAVWLLHRLGQLDAPTVRIGTASGVVEARVDATGAVEVAQPAGTIEAVSSDVATSIIDVLGIAEDQLAPLPIRNATTSRTKTLVPLVSTDVLDGLTPDLERIEAVCALAESTGLYPYAVTDTTGLVFDARQFPRSSGYPEDAATGVAAAALVTGLVADGLVDPTAARAIRVRQGRAMGRPSEISIRTRASGGVWLGGRVR</sequence>
<dbReference type="EMBL" id="BAAAOP010000005">
    <property type="protein sequence ID" value="GAA2187082.1"/>
    <property type="molecule type" value="Genomic_DNA"/>
</dbReference>
<name>A0ABN3B469_9MICO</name>
<dbReference type="PANTHER" id="PTHR13774:SF39">
    <property type="entry name" value="BIOSYNTHESIS PROTEIN, PUTATIVE-RELATED"/>
    <property type="match status" value="1"/>
</dbReference>
<evidence type="ECO:0000256" key="1">
    <source>
        <dbReference type="ARBA" id="ARBA00008270"/>
    </source>
</evidence>